<gene>
    <name evidence="1" type="ORF">GCM10009410_19620</name>
</gene>
<evidence type="ECO:0000313" key="1">
    <source>
        <dbReference type="EMBL" id="GGP86306.1"/>
    </source>
</evidence>
<accession>A0ABQ2QN00</accession>
<organism evidence="1 2">
    <name type="scientific">Shewanella ulleungensis</name>
    <dbReference type="NCBI Taxonomy" id="2282699"/>
    <lineage>
        <taxon>Bacteria</taxon>
        <taxon>Pseudomonadati</taxon>
        <taxon>Pseudomonadota</taxon>
        <taxon>Gammaproteobacteria</taxon>
        <taxon>Alteromonadales</taxon>
        <taxon>Shewanellaceae</taxon>
        <taxon>Shewanella</taxon>
    </lineage>
</organism>
<sequence length="225" mass="25547">MQDYDIYKYISCDDVESRKAFIKDFEKELKELSNVFSEALNLLEKSPCNQDPSTRASTVTGYIFLAIESAVTATQLLVLGHIAPAGNSMRISYESLCYSALLKKETKLVVANGKHKFSFYDDYLKKKSHTRADKVIDMVVKNKEELGLNQGGVDFLVGAKNFYNGYSHASFMLLHSKIKPSTRQLYIAGGYENERLDIFTEQLKFIKRYSKNLNGWIQAVAYNAT</sequence>
<proteinExistence type="predicted"/>
<comment type="caution">
    <text evidence="1">The sequence shown here is derived from an EMBL/GenBank/DDBJ whole genome shotgun (WGS) entry which is preliminary data.</text>
</comment>
<protein>
    <submittedName>
        <fullName evidence="1">Uncharacterized protein</fullName>
    </submittedName>
</protein>
<reference evidence="2" key="1">
    <citation type="journal article" date="2019" name="Int. J. Syst. Evol. Microbiol.">
        <title>The Global Catalogue of Microorganisms (GCM) 10K type strain sequencing project: providing services to taxonomists for standard genome sequencing and annotation.</title>
        <authorList>
            <consortium name="The Broad Institute Genomics Platform"/>
            <consortium name="The Broad Institute Genome Sequencing Center for Infectious Disease"/>
            <person name="Wu L."/>
            <person name="Ma J."/>
        </authorList>
    </citation>
    <scope>NUCLEOTIDE SEQUENCE [LARGE SCALE GENOMIC DNA]</scope>
    <source>
        <strain evidence="2">JCM 32305</strain>
    </source>
</reference>
<keyword evidence="2" id="KW-1185">Reference proteome</keyword>
<dbReference type="RefSeq" id="WP_188955703.1">
    <property type="nucleotide sequence ID" value="NZ_BMQW01000004.1"/>
</dbReference>
<dbReference type="EMBL" id="BMQW01000004">
    <property type="protein sequence ID" value="GGP86306.1"/>
    <property type="molecule type" value="Genomic_DNA"/>
</dbReference>
<evidence type="ECO:0000313" key="2">
    <source>
        <dbReference type="Proteomes" id="UP000654004"/>
    </source>
</evidence>
<name>A0ABQ2QN00_9GAMM</name>
<dbReference type="Proteomes" id="UP000654004">
    <property type="component" value="Unassembled WGS sequence"/>
</dbReference>